<keyword evidence="4" id="KW-1185">Reference proteome</keyword>
<name>A0A835VVP8_9CHLO</name>
<evidence type="ECO:0000313" key="3">
    <source>
        <dbReference type="EMBL" id="KAG2427244.1"/>
    </source>
</evidence>
<organism evidence="3 4">
    <name type="scientific">Chlamydomonas schloesseri</name>
    <dbReference type="NCBI Taxonomy" id="2026947"/>
    <lineage>
        <taxon>Eukaryota</taxon>
        <taxon>Viridiplantae</taxon>
        <taxon>Chlorophyta</taxon>
        <taxon>core chlorophytes</taxon>
        <taxon>Chlorophyceae</taxon>
        <taxon>CS clade</taxon>
        <taxon>Chlamydomonadales</taxon>
        <taxon>Chlamydomonadaceae</taxon>
        <taxon>Chlamydomonas</taxon>
    </lineage>
</organism>
<feature type="region of interest" description="Disordered" evidence="2">
    <location>
        <begin position="1"/>
        <end position="129"/>
    </location>
</feature>
<reference evidence="3" key="1">
    <citation type="journal article" date="2020" name="bioRxiv">
        <title>Comparative genomics of Chlamydomonas.</title>
        <authorList>
            <person name="Craig R.J."/>
            <person name="Hasan A.R."/>
            <person name="Ness R.W."/>
            <person name="Keightley P.D."/>
        </authorList>
    </citation>
    <scope>NUCLEOTIDE SEQUENCE</scope>
    <source>
        <strain evidence="3">CCAP 11/173</strain>
    </source>
</reference>
<feature type="compositionally biased region" description="Basic residues" evidence="2">
    <location>
        <begin position="46"/>
        <end position="56"/>
    </location>
</feature>
<evidence type="ECO:0000256" key="1">
    <source>
        <dbReference type="SAM" id="Coils"/>
    </source>
</evidence>
<dbReference type="OrthoDB" id="554196at2759"/>
<feature type="coiled-coil region" evidence="1">
    <location>
        <begin position="194"/>
        <end position="221"/>
    </location>
</feature>
<proteinExistence type="predicted"/>
<feature type="compositionally biased region" description="Basic and acidic residues" evidence="2">
    <location>
        <begin position="28"/>
        <end position="45"/>
    </location>
</feature>
<evidence type="ECO:0000256" key="2">
    <source>
        <dbReference type="SAM" id="MobiDB-lite"/>
    </source>
</evidence>
<dbReference type="Proteomes" id="UP000613740">
    <property type="component" value="Unassembled WGS sequence"/>
</dbReference>
<dbReference type="EMBL" id="JAEHOD010000102">
    <property type="protein sequence ID" value="KAG2427244.1"/>
    <property type="molecule type" value="Genomic_DNA"/>
</dbReference>
<accession>A0A835VVP8</accession>
<keyword evidence="1" id="KW-0175">Coiled coil</keyword>
<gene>
    <name evidence="3" type="ORF">HYH02_014648</name>
</gene>
<sequence>MANDKRKNGLAAEDVAAQEGKKSKKVKKDQWAKAEEAAPPEEDRKKGKKDKTKHKKGEAAQEAPKSDKMGKKKDKIAKRTEVEEEEAQEAPATKHKEKKKGGYMEEEEELENSPVRGAREAIQQPGKVVTAGKASKRVKAEESLSFLQTELKLAKKDQELAKKDLEVLAAKKDLEVLAAKKDQELAKKDLEVLAAKKDQELANKAAEIAILKAEKQKFQNHKHMVELLAYKKLLTTRGLIEFVEAECMPKAYKGLQRADKWRAYFKMHENLAQCAAHYGFSNPGAEIVTIFRDLSSDDIHNLNATRFMTRFKTELLRFGPPLSLRQAELLVCIATHLGFRSEAHGVLEKTVSP</sequence>
<protein>
    <submittedName>
        <fullName evidence="3">Uncharacterized protein</fullName>
    </submittedName>
</protein>
<comment type="caution">
    <text evidence="3">The sequence shown here is derived from an EMBL/GenBank/DDBJ whole genome shotgun (WGS) entry which is preliminary data.</text>
</comment>
<evidence type="ECO:0000313" key="4">
    <source>
        <dbReference type="Proteomes" id="UP000613740"/>
    </source>
</evidence>
<dbReference type="AlphaFoldDB" id="A0A835VVP8"/>